<organism evidence="1 2">
    <name type="scientific">Carpinus fangiana</name>
    <dbReference type="NCBI Taxonomy" id="176857"/>
    <lineage>
        <taxon>Eukaryota</taxon>
        <taxon>Viridiplantae</taxon>
        <taxon>Streptophyta</taxon>
        <taxon>Embryophyta</taxon>
        <taxon>Tracheophyta</taxon>
        <taxon>Spermatophyta</taxon>
        <taxon>Magnoliopsida</taxon>
        <taxon>eudicotyledons</taxon>
        <taxon>Gunneridae</taxon>
        <taxon>Pentapetalae</taxon>
        <taxon>rosids</taxon>
        <taxon>fabids</taxon>
        <taxon>Fagales</taxon>
        <taxon>Betulaceae</taxon>
        <taxon>Carpinus</taxon>
    </lineage>
</organism>
<evidence type="ECO:0000313" key="2">
    <source>
        <dbReference type="Proteomes" id="UP000327013"/>
    </source>
</evidence>
<dbReference type="OrthoDB" id="1614235at2759"/>
<accession>A0A5N6R9N5</accession>
<dbReference type="Proteomes" id="UP000327013">
    <property type="component" value="Chromosome 6"/>
</dbReference>
<name>A0A5N6R9N5_9ROSI</name>
<dbReference type="EMBL" id="CM017326">
    <property type="protein sequence ID" value="KAE8075693.1"/>
    <property type="molecule type" value="Genomic_DNA"/>
</dbReference>
<evidence type="ECO:0000313" key="1">
    <source>
        <dbReference type="EMBL" id="KAE8075693.1"/>
    </source>
</evidence>
<sequence length="179" mass="19603">MLLHGSHRKILRARNRVPTAFFMSLAVPASFRCLPSTKASTSVPNGTINGGYWVRPAHVESKRSEPHVPLAATFTAPAVVVDGISIEDEFEKLTKDLGKTSTLEITTKAHEKLGDNIIALAFSGAEDVTSIESWLTGCLLSVFIDALKEVRAMEGSSDGFLIMSTKANYTYLLVRNWDY</sequence>
<dbReference type="AlphaFoldDB" id="A0A5N6R9N5"/>
<reference evidence="1 2" key="1">
    <citation type="submission" date="2019-06" db="EMBL/GenBank/DDBJ databases">
        <title>A chromosomal-level reference genome of Carpinus fangiana (Coryloideae, Betulaceae).</title>
        <authorList>
            <person name="Yang X."/>
            <person name="Wang Z."/>
            <person name="Zhang L."/>
            <person name="Hao G."/>
            <person name="Liu J."/>
            <person name="Yang Y."/>
        </authorList>
    </citation>
    <scope>NUCLEOTIDE SEQUENCE [LARGE SCALE GENOMIC DNA]</scope>
    <source>
        <strain evidence="1">Cfa_2016G</strain>
        <tissue evidence="1">Leaf</tissue>
    </source>
</reference>
<proteinExistence type="predicted"/>
<keyword evidence="2" id="KW-1185">Reference proteome</keyword>
<gene>
    <name evidence="1" type="ORF">FH972_014387</name>
</gene>
<protein>
    <submittedName>
        <fullName evidence="1">Uncharacterized protein</fullName>
    </submittedName>
</protein>